<reference evidence="2 3" key="1">
    <citation type="submission" date="2021-10" db="EMBL/GenBank/DDBJ databases">
        <authorList>
            <person name="Criscuolo A."/>
        </authorList>
    </citation>
    <scope>NUCLEOTIDE SEQUENCE [LARGE SCALE GENOMIC DNA]</scope>
    <source>
        <strain evidence="3">CIP 111883</strain>
    </source>
</reference>
<dbReference type="Gene3D" id="3.40.50.1820">
    <property type="entry name" value="alpha/beta hydrolase"/>
    <property type="match status" value="1"/>
</dbReference>
<comment type="caution">
    <text evidence="2">The sequence shown here is derived from an EMBL/GenBank/DDBJ whole genome shotgun (WGS) entry which is preliminary data.</text>
</comment>
<dbReference type="Pfam" id="PF00561">
    <property type="entry name" value="Abhydrolase_1"/>
    <property type="match status" value="1"/>
</dbReference>
<organism evidence="2 3">
    <name type="scientific">Sutcliffiella rhizosphaerae</name>
    <dbReference type="NCBI Taxonomy" id="2880967"/>
    <lineage>
        <taxon>Bacteria</taxon>
        <taxon>Bacillati</taxon>
        <taxon>Bacillota</taxon>
        <taxon>Bacilli</taxon>
        <taxon>Bacillales</taxon>
        <taxon>Bacillaceae</taxon>
        <taxon>Sutcliffiella</taxon>
    </lineage>
</organism>
<sequence length="75" mass="8435">MDNYDLTDKLQSLSDIPILIAQGSKDILPPHNMKLLLLSHLPHAKLVEITECGHWTLLEKPNEKNNIAEGFFTGL</sequence>
<keyword evidence="3" id="KW-1185">Reference proteome</keyword>
<dbReference type="Proteomes" id="UP000789833">
    <property type="component" value="Unassembled WGS sequence"/>
</dbReference>
<proteinExistence type="predicted"/>
<evidence type="ECO:0000313" key="3">
    <source>
        <dbReference type="Proteomes" id="UP000789833"/>
    </source>
</evidence>
<protein>
    <recommendedName>
        <fullName evidence="1">AB hydrolase-1 domain-containing protein</fullName>
    </recommendedName>
</protein>
<feature type="domain" description="AB hydrolase-1" evidence="1">
    <location>
        <begin position="6"/>
        <end position="61"/>
    </location>
</feature>
<evidence type="ECO:0000313" key="2">
    <source>
        <dbReference type="EMBL" id="CAG9622499.1"/>
    </source>
</evidence>
<dbReference type="InterPro" id="IPR029058">
    <property type="entry name" value="AB_hydrolase_fold"/>
</dbReference>
<dbReference type="RefSeq" id="WP_230503187.1">
    <property type="nucleotide sequence ID" value="NZ_CAKJTJ010000022.1"/>
</dbReference>
<evidence type="ECO:0000259" key="1">
    <source>
        <dbReference type="Pfam" id="PF00561"/>
    </source>
</evidence>
<gene>
    <name evidence="2" type="ORF">BACCIP111883_03290</name>
</gene>
<dbReference type="EMBL" id="CAKJTJ010000022">
    <property type="protein sequence ID" value="CAG9622499.1"/>
    <property type="molecule type" value="Genomic_DNA"/>
</dbReference>
<dbReference type="InterPro" id="IPR000073">
    <property type="entry name" value="AB_hydrolase_1"/>
</dbReference>
<dbReference type="SUPFAM" id="SSF53474">
    <property type="entry name" value="alpha/beta-Hydrolases"/>
    <property type="match status" value="1"/>
</dbReference>
<accession>A0ABM8YRH0</accession>
<name>A0ABM8YRH0_9BACI</name>